<evidence type="ECO:0000256" key="9">
    <source>
        <dbReference type="SAM" id="MobiDB-lite"/>
    </source>
</evidence>
<dbReference type="GO" id="GO:0008270">
    <property type="term" value="F:zinc ion binding"/>
    <property type="evidence" value="ECO:0007669"/>
    <property type="project" value="UniProtKB-KW"/>
</dbReference>
<proteinExistence type="predicted"/>
<keyword evidence="7 8" id="KW-0539">Nucleus</keyword>
<dbReference type="GO" id="GO:0005634">
    <property type="term" value="C:nucleus"/>
    <property type="evidence" value="ECO:0007669"/>
    <property type="project" value="UniProtKB-SubCell"/>
</dbReference>
<feature type="compositionally biased region" description="Basic and acidic residues" evidence="9">
    <location>
        <begin position="33"/>
        <end position="60"/>
    </location>
</feature>
<evidence type="ECO:0000256" key="2">
    <source>
        <dbReference type="ARBA" id="ARBA00022771"/>
    </source>
</evidence>
<evidence type="ECO:0000256" key="7">
    <source>
        <dbReference type="ARBA" id="ARBA00023242"/>
    </source>
</evidence>
<sequence>MEDPGIKLFGKKIVLPEFSKSINLPVIFTGGGDNKDGDSDHKCFQGERVTREPPEKDQQKVRSSPKAMAEASNPRTPSIDEEAGTAKSDATNSQPKTLKKPDKILPCPRCTSMDTKFCYYNNYNVNQPRHFCKSCQRYWTAGGTMRSMPVGAGRRKNKNSTSHCRYFTISQEAFQAAAPPPQAEVAATSDRTVTASDSVTENGLNSKVSCPPNPTVSWPYSPWNPTIPIPAICPPIPIHPSTYWNSIPFLPPLTPARTLTSHPCEPILGKHSRDDVLINHNDSEDDLKKPKNLVLIPKTLRIDDPDEAAKSSIWATLGIKNENFKAFQEKGEEKKKNSVTRTSSSFLQANPAAFSRSLCFQETV</sequence>
<evidence type="ECO:0000256" key="5">
    <source>
        <dbReference type="ARBA" id="ARBA00023125"/>
    </source>
</evidence>
<dbReference type="InterPro" id="IPR003851">
    <property type="entry name" value="Znf_Dof"/>
</dbReference>
<keyword evidence="4" id="KW-0805">Transcription regulation</keyword>
<evidence type="ECO:0000313" key="11">
    <source>
        <dbReference type="EMBL" id="KAJ0203617.1"/>
    </source>
</evidence>
<dbReference type="PANTHER" id="PTHR31089:SF1">
    <property type="entry name" value="CYCLIC DOF FACTOR 3"/>
    <property type="match status" value="1"/>
</dbReference>
<feature type="domain" description="Dof-type" evidence="10">
    <location>
        <begin position="105"/>
        <end position="159"/>
    </location>
</feature>
<evidence type="ECO:0000256" key="1">
    <source>
        <dbReference type="ARBA" id="ARBA00022723"/>
    </source>
</evidence>
<keyword evidence="5 8" id="KW-0238">DNA-binding</keyword>
<comment type="subcellular location">
    <subcellularLocation>
        <location evidence="8">Nucleus</location>
    </subcellularLocation>
</comment>
<name>A0A9R1VAU5_LACSA</name>
<organism evidence="11 12">
    <name type="scientific">Lactuca sativa</name>
    <name type="common">Garden lettuce</name>
    <dbReference type="NCBI Taxonomy" id="4236"/>
    <lineage>
        <taxon>Eukaryota</taxon>
        <taxon>Viridiplantae</taxon>
        <taxon>Streptophyta</taxon>
        <taxon>Embryophyta</taxon>
        <taxon>Tracheophyta</taxon>
        <taxon>Spermatophyta</taxon>
        <taxon>Magnoliopsida</taxon>
        <taxon>eudicotyledons</taxon>
        <taxon>Gunneridae</taxon>
        <taxon>Pentapetalae</taxon>
        <taxon>asterids</taxon>
        <taxon>campanulids</taxon>
        <taxon>Asterales</taxon>
        <taxon>Asteraceae</taxon>
        <taxon>Cichorioideae</taxon>
        <taxon>Cichorieae</taxon>
        <taxon>Lactucinae</taxon>
        <taxon>Lactuca</taxon>
    </lineage>
</organism>
<dbReference type="GO" id="GO:0003700">
    <property type="term" value="F:DNA-binding transcription factor activity"/>
    <property type="evidence" value="ECO:0000318"/>
    <property type="project" value="GO_Central"/>
</dbReference>
<keyword evidence="2 8" id="KW-0863">Zinc-finger</keyword>
<evidence type="ECO:0000259" key="10">
    <source>
        <dbReference type="PROSITE" id="PS50884"/>
    </source>
</evidence>
<evidence type="ECO:0000256" key="6">
    <source>
        <dbReference type="ARBA" id="ARBA00023163"/>
    </source>
</evidence>
<dbReference type="Proteomes" id="UP000235145">
    <property type="component" value="Unassembled WGS sequence"/>
</dbReference>
<evidence type="ECO:0000256" key="4">
    <source>
        <dbReference type="ARBA" id="ARBA00023015"/>
    </source>
</evidence>
<dbReference type="OrthoDB" id="1927254at2759"/>
<reference evidence="11 12" key="1">
    <citation type="journal article" date="2017" name="Nat. Commun.">
        <title>Genome assembly with in vitro proximity ligation data and whole-genome triplication in lettuce.</title>
        <authorList>
            <person name="Reyes-Chin-Wo S."/>
            <person name="Wang Z."/>
            <person name="Yang X."/>
            <person name="Kozik A."/>
            <person name="Arikit S."/>
            <person name="Song C."/>
            <person name="Xia L."/>
            <person name="Froenicke L."/>
            <person name="Lavelle D.O."/>
            <person name="Truco M.J."/>
            <person name="Xia R."/>
            <person name="Zhu S."/>
            <person name="Xu C."/>
            <person name="Xu H."/>
            <person name="Xu X."/>
            <person name="Cox K."/>
            <person name="Korf I."/>
            <person name="Meyers B.C."/>
            <person name="Michelmore R.W."/>
        </authorList>
    </citation>
    <scope>NUCLEOTIDE SEQUENCE [LARGE SCALE GENOMIC DNA]</scope>
    <source>
        <strain evidence="12">cv. Salinas</strain>
        <tissue evidence="11">Seedlings</tissue>
    </source>
</reference>
<protein>
    <recommendedName>
        <fullName evidence="10">Dof-type domain-containing protein</fullName>
    </recommendedName>
</protein>
<accession>A0A9R1VAU5</accession>
<dbReference type="AlphaFoldDB" id="A0A9R1VAU5"/>
<dbReference type="PROSITE" id="PS01361">
    <property type="entry name" value="ZF_DOF_1"/>
    <property type="match status" value="1"/>
</dbReference>
<gene>
    <name evidence="11" type="ORF">LSAT_V11C500236170</name>
</gene>
<evidence type="ECO:0000313" key="12">
    <source>
        <dbReference type="Proteomes" id="UP000235145"/>
    </source>
</evidence>
<dbReference type="InterPro" id="IPR045174">
    <property type="entry name" value="Dof"/>
</dbReference>
<comment type="caution">
    <text evidence="11">The sequence shown here is derived from an EMBL/GenBank/DDBJ whole genome shotgun (WGS) entry which is preliminary data.</text>
</comment>
<dbReference type="Gramene" id="rna-gnl|WGS:NBSK|LSAT_5X19880_mrna">
    <property type="protein sequence ID" value="cds-PLY87422.1"/>
    <property type="gene ID" value="gene-LSAT_5X19880"/>
</dbReference>
<dbReference type="PROSITE" id="PS50884">
    <property type="entry name" value="ZF_DOF_2"/>
    <property type="match status" value="1"/>
</dbReference>
<keyword evidence="12" id="KW-1185">Reference proteome</keyword>
<dbReference type="GO" id="GO:0003677">
    <property type="term" value="F:DNA binding"/>
    <property type="evidence" value="ECO:0000318"/>
    <property type="project" value="GO_Central"/>
</dbReference>
<keyword evidence="6" id="KW-0804">Transcription</keyword>
<dbReference type="PANTHER" id="PTHR31089">
    <property type="entry name" value="CYCLIC DOF FACTOR 2"/>
    <property type="match status" value="1"/>
</dbReference>
<evidence type="ECO:0000256" key="3">
    <source>
        <dbReference type="ARBA" id="ARBA00022833"/>
    </source>
</evidence>
<keyword evidence="1" id="KW-0479">Metal-binding</keyword>
<feature type="region of interest" description="Disordered" evidence="9">
    <location>
        <begin position="29"/>
        <end position="103"/>
    </location>
</feature>
<dbReference type="EMBL" id="NBSK02000005">
    <property type="protein sequence ID" value="KAJ0203617.1"/>
    <property type="molecule type" value="Genomic_DNA"/>
</dbReference>
<keyword evidence="3" id="KW-0862">Zinc</keyword>
<dbReference type="Pfam" id="PF02701">
    <property type="entry name" value="Zn_ribbon_Dof"/>
    <property type="match status" value="1"/>
</dbReference>
<evidence type="ECO:0000256" key="8">
    <source>
        <dbReference type="PROSITE-ProRule" id="PRU00071"/>
    </source>
</evidence>